<reference evidence="7 8" key="1">
    <citation type="submission" date="2018-11" db="EMBL/GenBank/DDBJ databases">
        <authorList>
            <person name="Lopez-Roques C."/>
            <person name="Donnadieu C."/>
            <person name="Bouchez O."/>
            <person name="Klopp C."/>
            <person name="Cabau C."/>
            <person name="Zahm M."/>
        </authorList>
    </citation>
    <scope>NUCLEOTIDE SEQUENCE [LARGE SCALE GENOMIC DNA]</scope>
    <source>
        <strain evidence="7">RS831</strain>
        <tissue evidence="7">Whole body</tissue>
    </source>
</reference>
<evidence type="ECO:0000259" key="6">
    <source>
        <dbReference type="Pfam" id="PF15924"/>
    </source>
</evidence>
<keyword evidence="5" id="KW-0472">Membrane</keyword>
<dbReference type="CDD" id="cd03806">
    <property type="entry name" value="GT4_ALG11-like"/>
    <property type="match status" value="1"/>
</dbReference>
<dbReference type="PANTHER" id="PTHR45919">
    <property type="entry name" value="GDP-MAN:MAN(3)GLCNAC(2)-PP-DOL ALPHA-1,2-MANNOSYLTRANSFERASE"/>
    <property type="match status" value="1"/>
</dbReference>
<comment type="subcellular location">
    <subcellularLocation>
        <location evidence="1">Endoplasmic reticulum membrane</location>
    </subcellularLocation>
</comment>
<protein>
    <recommendedName>
        <fullName evidence="6">ALG11 mannosyltransferase N-terminal domain-containing protein</fullName>
    </recommendedName>
</protein>
<proteinExistence type="inferred from homology"/>
<feature type="transmembrane region" description="Helical" evidence="5">
    <location>
        <begin position="235"/>
        <end position="257"/>
    </location>
</feature>
<name>A0A3S2P6B6_ORYJA</name>
<evidence type="ECO:0000256" key="2">
    <source>
        <dbReference type="ARBA" id="ARBA00009481"/>
    </source>
</evidence>
<keyword evidence="3" id="KW-0808">Transferase</keyword>
<evidence type="ECO:0000313" key="8">
    <source>
        <dbReference type="Proteomes" id="UP000283210"/>
    </source>
</evidence>
<dbReference type="Proteomes" id="UP000283210">
    <property type="component" value="Chromosome 21"/>
</dbReference>
<dbReference type="AlphaFoldDB" id="A0A3S2P6B6"/>
<dbReference type="GO" id="GO:0006487">
    <property type="term" value="P:protein N-linked glycosylation"/>
    <property type="evidence" value="ECO:0007669"/>
    <property type="project" value="TreeGrafter"/>
</dbReference>
<accession>A0A3S2P6B6</accession>
<organism evidence="7 8">
    <name type="scientific">Oryzias javanicus</name>
    <name type="common">Javanese ricefish</name>
    <name type="synonym">Aplocheilus javanicus</name>
    <dbReference type="NCBI Taxonomy" id="123683"/>
    <lineage>
        <taxon>Eukaryota</taxon>
        <taxon>Metazoa</taxon>
        <taxon>Chordata</taxon>
        <taxon>Craniata</taxon>
        <taxon>Vertebrata</taxon>
        <taxon>Euteleostomi</taxon>
        <taxon>Actinopterygii</taxon>
        <taxon>Neopterygii</taxon>
        <taxon>Teleostei</taxon>
        <taxon>Neoteleostei</taxon>
        <taxon>Acanthomorphata</taxon>
        <taxon>Ovalentaria</taxon>
        <taxon>Atherinomorphae</taxon>
        <taxon>Beloniformes</taxon>
        <taxon>Adrianichthyidae</taxon>
        <taxon>Oryziinae</taxon>
        <taxon>Oryzias</taxon>
    </lineage>
</organism>
<sequence length="500" mass="55558">MAGHEHHHHFSLCFCDLMMLMWSLVAPCAVLSLLLTLTLLLVLLGLRLWLQGRRKARWARDGGPSVAFFHPYCNAGGGGERVLWCSLRALMNRYPGVSFVVYTGDQGVTGEQILEGARQRFNITLPRPVAFVFLRRRSAVEASSYPHFTLLGQSAGSMFLGWEALTAFVPDLYVDSMGYAFTLPIFRYLGGCKVASYVHYPTVSTDMLSVVRERNPRFNNADFISRNPLLSTVKVVYYCCFALLYGLAGSCSDVVMVNSTWTLGHILALWRTPSRTSIVYPPCDVRAFLDIPLEEEDEEDVEGWEELGQELGSGEEEGGRGEDKKGHTIVSVGQFRPEKDHQLQIKAFRKLLDRKGEEPAGPESLQLVLVGGCRNQEDEERVQTLRGELVNATIGLHTMWNEHFGIGVVECMAAGTIVLAHKSGGPKLDIVVPYNDRQTGFLADSEDSYAAAMETILALSPAARLEIRRAARESVSRFSDQEFEACFLAATESLMSQLTL</sequence>
<keyword evidence="5" id="KW-1133">Transmembrane helix</keyword>
<evidence type="ECO:0000256" key="4">
    <source>
        <dbReference type="ARBA" id="ARBA00022824"/>
    </source>
</evidence>
<keyword evidence="4" id="KW-0256">Endoplasmic reticulum</keyword>
<feature type="transmembrane region" description="Helical" evidence="5">
    <location>
        <begin position="20"/>
        <end position="50"/>
    </location>
</feature>
<dbReference type="Pfam" id="PF13692">
    <property type="entry name" value="Glyco_trans_1_4"/>
    <property type="match status" value="1"/>
</dbReference>
<dbReference type="UniPathway" id="UPA00378"/>
<gene>
    <name evidence="7" type="ORF">OJAV_G00209830</name>
</gene>
<evidence type="ECO:0000313" key="7">
    <source>
        <dbReference type="EMBL" id="RVE58490.1"/>
    </source>
</evidence>
<dbReference type="PANTHER" id="PTHR45919:SF1">
    <property type="entry name" value="GDP-MAN:MAN(3)GLCNAC(2)-PP-DOL ALPHA-1,2-MANNOSYLTRANSFERASE"/>
    <property type="match status" value="1"/>
</dbReference>
<dbReference type="EMBL" id="CM012457">
    <property type="protein sequence ID" value="RVE58490.1"/>
    <property type="molecule type" value="Genomic_DNA"/>
</dbReference>
<dbReference type="InterPro" id="IPR031814">
    <property type="entry name" value="ALG11_N"/>
</dbReference>
<dbReference type="GO" id="GO:0004377">
    <property type="term" value="F:GDP-Man:Man(3)GlcNAc(2)-PP-Dol alpha-1,2-mannosyltransferase activity"/>
    <property type="evidence" value="ECO:0007669"/>
    <property type="project" value="UniProtKB-UniRule"/>
</dbReference>
<dbReference type="Gene3D" id="3.40.50.2000">
    <property type="entry name" value="Glycogen Phosphorylase B"/>
    <property type="match status" value="1"/>
</dbReference>
<evidence type="ECO:0000256" key="3">
    <source>
        <dbReference type="ARBA" id="ARBA00022679"/>
    </source>
</evidence>
<evidence type="ECO:0000256" key="5">
    <source>
        <dbReference type="SAM" id="Phobius"/>
    </source>
</evidence>
<keyword evidence="5" id="KW-0812">Transmembrane</keyword>
<reference evidence="7 8" key="2">
    <citation type="submission" date="2019-01" db="EMBL/GenBank/DDBJ databases">
        <title>A chromosome length genome reference of the Java medaka (oryzias javanicus).</title>
        <authorList>
            <person name="Herpin A."/>
            <person name="Takehana Y."/>
            <person name="Naruse K."/>
            <person name="Ansai S."/>
            <person name="Kawaguchi M."/>
        </authorList>
    </citation>
    <scope>NUCLEOTIDE SEQUENCE [LARGE SCALE GENOMIC DNA]</scope>
    <source>
        <strain evidence="7">RS831</strain>
        <tissue evidence="7">Whole body</tissue>
    </source>
</reference>
<evidence type="ECO:0000256" key="1">
    <source>
        <dbReference type="ARBA" id="ARBA00004586"/>
    </source>
</evidence>
<dbReference type="InterPro" id="IPR038013">
    <property type="entry name" value="ALG11"/>
</dbReference>
<dbReference type="GO" id="GO:0005789">
    <property type="term" value="C:endoplasmic reticulum membrane"/>
    <property type="evidence" value="ECO:0007669"/>
    <property type="project" value="UniProtKB-SubCell"/>
</dbReference>
<dbReference type="OrthoDB" id="2276068at2759"/>
<keyword evidence="8" id="KW-1185">Reference proteome</keyword>
<feature type="domain" description="ALG11 mannosyltransferase N-terminal" evidence="6">
    <location>
        <begin position="66"/>
        <end position="270"/>
    </location>
</feature>
<dbReference type="Pfam" id="PF15924">
    <property type="entry name" value="ALG11_N"/>
    <property type="match status" value="1"/>
</dbReference>
<dbReference type="SUPFAM" id="SSF53756">
    <property type="entry name" value="UDP-Glycosyltransferase/glycogen phosphorylase"/>
    <property type="match status" value="1"/>
</dbReference>
<comment type="similarity">
    <text evidence="2">Belongs to the glycosyltransferase group 1 family. Glycosyltransferase 4 subfamily.</text>
</comment>